<keyword evidence="2" id="KW-1185">Reference proteome</keyword>
<dbReference type="Proteomes" id="UP000886885">
    <property type="component" value="Chromosome 18D"/>
</dbReference>
<dbReference type="EMBL" id="JAAWWB010000036">
    <property type="protein sequence ID" value="KAG6740044.1"/>
    <property type="molecule type" value="Genomic_DNA"/>
</dbReference>
<dbReference type="OrthoDB" id="1750700at2759"/>
<evidence type="ECO:0000313" key="1">
    <source>
        <dbReference type="EMBL" id="KAG6740044.1"/>
    </source>
</evidence>
<dbReference type="AlphaFoldDB" id="A0A8X8C1Z8"/>
<sequence>MGICSQPDKPKSDPVPSFIDISAGDASFVSAKSWLPAASLQAEVNILGKLSHPNLVKLLGYCHEKERIHNTDVTSMFWFYSSSIMQRYQILAWHQFFHLMIPVSKLVTSTYGYAAPEILRAGCLSPTISAVRLSKDNSDARELVSIGALIV</sequence>
<proteinExistence type="predicted"/>
<comment type="caution">
    <text evidence="1">The sequence shown here is derived from an EMBL/GenBank/DDBJ whole genome shotgun (WGS) entry which is preliminary data.</text>
</comment>
<evidence type="ECO:0008006" key="3">
    <source>
        <dbReference type="Google" id="ProtNLM"/>
    </source>
</evidence>
<dbReference type="PANTHER" id="PTHR45621">
    <property type="entry name" value="OS01G0588500 PROTEIN-RELATED"/>
    <property type="match status" value="1"/>
</dbReference>
<name>A0A8X8C1Z8_POPTO</name>
<evidence type="ECO:0000313" key="2">
    <source>
        <dbReference type="Proteomes" id="UP000886885"/>
    </source>
</evidence>
<protein>
    <recommendedName>
        <fullName evidence="3">Protein kinase domain-containing protein</fullName>
    </recommendedName>
</protein>
<dbReference type="InterPro" id="IPR050823">
    <property type="entry name" value="Plant_Ser_Thr_Prot_Kinase"/>
</dbReference>
<accession>A0A8X8C1Z8</accession>
<gene>
    <name evidence="1" type="ORF">POTOM_057678</name>
</gene>
<reference evidence="1" key="1">
    <citation type="journal article" date="2020" name="bioRxiv">
        <title>Hybrid origin of Populus tomentosa Carr. identified through genome sequencing and phylogenomic analysis.</title>
        <authorList>
            <person name="An X."/>
            <person name="Gao K."/>
            <person name="Chen Z."/>
            <person name="Li J."/>
            <person name="Yang X."/>
            <person name="Yang X."/>
            <person name="Zhou J."/>
            <person name="Guo T."/>
            <person name="Zhao T."/>
            <person name="Huang S."/>
            <person name="Miao D."/>
            <person name="Khan W.U."/>
            <person name="Rao P."/>
            <person name="Ye M."/>
            <person name="Lei B."/>
            <person name="Liao W."/>
            <person name="Wang J."/>
            <person name="Ji L."/>
            <person name="Li Y."/>
            <person name="Guo B."/>
            <person name="Mustafa N.S."/>
            <person name="Li S."/>
            <person name="Yun Q."/>
            <person name="Keller S.R."/>
            <person name="Mao J."/>
            <person name="Zhang R."/>
            <person name="Strauss S.H."/>
        </authorList>
    </citation>
    <scope>NUCLEOTIDE SEQUENCE</scope>
    <source>
        <strain evidence="1">GM15</strain>
        <tissue evidence="1">Leaf</tissue>
    </source>
</reference>
<organism evidence="1 2">
    <name type="scientific">Populus tomentosa</name>
    <name type="common">Chinese white poplar</name>
    <dbReference type="NCBI Taxonomy" id="118781"/>
    <lineage>
        <taxon>Eukaryota</taxon>
        <taxon>Viridiplantae</taxon>
        <taxon>Streptophyta</taxon>
        <taxon>Embryophyta</taxon>
        <taxon>Tracheophyta</taxon>
        <taxon>Spermatophyta</taxon>
        <taxon>Magnoliopsida</taxon>
        <taxon>eudicotyledons</taxon>
        <taxon>Gunneridae</taxon>
        <taxon>Pentapetalae</taxon>
        <taxon>rosids</taxon>
        <taxon>fabids</taxon>
        <taxon>Malpighiales</taxon>
        <taxon>Salicaceae</taxon>
        <taxon>Saliceae</taxon>
        <taxon>Populus</taxon>
    </lineage>
</organism>